<gene>
    <name evidence="1" type="ORF">PV05_10861</name>
</gene>
<dbReference type="AlphaFoldDB" id="A0A0D2CH26"/>
<keyword evidence="2" id="KW-1185">Reference proteome</keyword>
<dbReference type="HOGENOM" id="CLU_1142614_0_0_1"/>
<organism evidence="1 2">
    <name type="scientific">Exophiala xenobiotica</name>
    <dbReference type="NCBI Taxonomy" id="348802"/>
    <lineage>
        <taxon>Eukaryota</taxon>
        <taxon>Fungi</taxon>
        <taxon>Dikarya</taxon>
        <taxon>Ascomycota</taxon>
        <taxon>Pezizomycotina</taxon>
        <taxon>Eurotiomycetes</taxon>
        <taxon>Chaetothyriomycetidae</taxon>
        <taxon>Chaetothyriales</taxon>
        <taxon>Herpotrichiellaceae</taxon>
        <taxon>Exophiala</taxon>
    </lineage>
</organism>
<reference evidence="1 2" key="1">
    <citation type="submission" date="2015-01" db="EMBL/GenBank/DDBJ databases">
        <title>The Genome Sequence of Exophiala xenobiotica CBS118157.</title>
        <authorList>
            <consortium name="The Broad Institute Genomics Platform"/>
            <person name="Cuomo C."/>
            <person name="de Hoog S."/>
            <person name="Gorbushina A."/>
            <person name="Stielow B."/>
            <person name="Teixiera M."/>
            <person name="Abouelleil A."/>
            <person name="Chapman S.B."/>
            <person name="Priest M."/>
            <person name="Young S.K."/>
            <person name="Wortman J."/>
            <person name="Nusbaum C."/>
            <person name="Birren B."/>
        </authorList>
    </citation>
    <scope>NUCLEOTIDE SEQUENCE [LARGE SCALE GENOMIC DNA]</scope>
    <source>
        <strain evidence="1 2">CBS 118157</strain>
    </source>
</reference>
<evidence type="ECO:0000313" key="2">
    <source>
        <dbReference type="Proteomes" id="UP000054342"/>
    </source>
</evidence>
<name>A0A0D2CH26_9EURO</name>
<proteinExistence type="predicted"/>
<dbReference type="Proteomes" id="UP000054342">
    <property type="component" value="Unassembled WGS sequence"/>
</dbReference>
<dbReference type="EMBL" id="KN847323">
    <property type="protein sequence ID" value="KIW49157.1"/>
    <property type="molecule type" value="Genomic_DNA"/>
</dbReference>
<dbReference type="RefSeq" id="XP_013309741.1">
    <property type="nucleotide sequence ID" value="XM_013454287.1"/>
</dbReference>
<dbReference type="GeneID" id="25332769"/>
<sequence length="243" mass="27189">MPHRPQYGLYPRPLHACTLTLTVMRSLSRPPASCEQLLRDFVSPAAQQVGISEPATHRRVPMQRRICLIDTGKQGHSLAGKTYRKARPSAQYRTFYHWNPRLTNDNYLHATHWYCPKLLLRSWSIPSDIMLDLAVRLLAITACLFGIAVCACISEEVLRSHNQDKTLDPEKAMESSELKPRFVAPLGHQLSNLIMAATKSVNLIVNQAIPAGPSKQAIRLQQGLGHLHLHWATSTSQTHPAVA</sequence>
<evidence type="ECO:0000313" key="1">
    <source>
        <dbReference type="EMBL" id="KIW49157.1"/>
    </source>
</evidence>
<protein>
    <submittedName>
        <fullName evidence="1">Uncharacterized protein</fullName>
    </submittedName>
</protein>
<dbReference type="OrthoDB" id="4159172at2759"/>
<accession>A0A0D2CH26</accession>